<comment type="catalytic activity">
    <reaction evidence="1">
        <text>[protein]-peptidylproline (omega=180) = [protein]-peptidylproline (omega=0)</text>
        <dbReference type="Rhea" id="RHEA:16237"/>
        <dbReference type="Rhea" id="RHEA-COMP:10747"/>
        <dbReference type="Rhea" id="RHEA-COMP:10748"/>
        <dbReference type="ChEBI" id="CHEBI:83833"/>
        <dbReference type="ChEBI" id="CHEBI:83834"/>
        <dbReference type="EC" id="5.2.1.8"/>
    </reaction>
</comment>
<dbReference type="GO" id="GO:0071013">
    <property type="term" value="C:catalytic step 2 spliceosome"/>
    <property type="evidence" value="ECO:0007669"/>
    <property type="project" value="TreeGrafter"/>
</dbReference>
<evidence type="ECO:0000256" key="5">
    <source>
        <dbReference type="SAM" id="MobiDB-lite"/>
    </source>
</evidence>
<gene>
    <name evidence="7" type="ORF">B0A49_01740</name>
</gene>
<evidence type="ECO:0000256" key="3">
    <source>
        <dbReference type="ARBA" id="ARBA00023242"/>
    </source>
</evidence>
<dbReference type="CDD" id="cd01925">
    <property type="entry name" value="cyclophilin_CeCYP16-like"/>
    <property type="match status" value="1"/>
</dbReference>
<proteinExistence type="inferred from homology"/>
<dbReference type="OrthoDB" id="442970at2759"/>
<evidence type="ECO:0000256" key="2">
    <source>
        <dbReference type="ARBA" id="ARBA00004123"/>
    </source>
</evidence>
<comment type="caution">
    <text evidence="7">The sequence shown here is derived from an EMBL/GenBank/DDBJ whole genome shotgun (WGS) entry which is preliminary data.</text>
</comment>
<feature type="region of interest" description="Disordered" evidence="5">
    <location>
        <begin position="251"/>
        <end position="371"/>
    </location>
</feature>
<dbReference type="PROSITE" id="PS00170">
    <property type="entry name" value="CSA_PPIASE_1"/>
    <property type="match status" value="1"/>
</dbReference>
<keyword evidence="8" id="KW-1185">Reference proteome</keyword>
<dbReference type="PANTHER" id="PTHR45625:SF6">
    <property type="entry name" value="SPLICEOSOME-ASSOCIATED PROTEIN CWC27 HOMOLOG"/>
    <property type="match status" value="1"/>
</dbReference>
<dbReference type="SUPFAM" id="SSF50891">
    <property type="entry name" value="Cyclophilin-like"/>
    <property type="match status" value="1"/>
</dbReference>
<protein>
    <recommendedName>
        <fullName evidence="6">PPIase cyclophilin-type domain-containing protein</fullName>
    </recommendedName>
</protein>
<feature type="compositionally biased region" description="Pro residues" evidence="5">
    <location>
        <begin position="268"/>
        <end position="278"/>
    </location>
</feature>
<organism evidence="7 8">
    <name type="scientific">Cryomyces minteri</name>
    <dbReference type="NCBI Taxonomy" id="331657"/>
    <lineage>
        <taxon>Eukaryota</taxon>
        <taxon>Fungi</taxon>
        <taxon>Dikarya</taxon>
        <taxon>Ascomycota</taxon>
        <taxon>Pezizomycotina</taxon>
        <taxon>Dothideomycetes</taxon>
        <taxon>Dothideomycetes incertae sedis</taxon>
        <taxon>Cryomyces</taxon>
    </lineage>
</organism>
<comment type="subcellular location">
    <subcellularLocation>
        <location evidence="2">Nucleus</location>
    </subcellularLocation>
</comment>
<feature type="compositionally biased region" description="Basic and acidic residues" evidence="5">
    <location>
        <begin position="525"/>
        <end position="538"/>
    </location>
</feature>
<dbReference type="STRING" id="331657.A0A4U0XMP8"/>
<dbReference type="AlphaFoldDB" id="A0A4U0XMP8"/>
<dbReference type="Proteomes" id="UP000308768">
    <property type="component" value="Unassembled WGS sequence"/>
</dbReference>
<dbReference type="Gene3D" id="2.40.100.10">
    <property type="entry name" value="Cyclophilin-like"/>
    <property type="match status" value="1"/>
</dbReference>
<reference evidence="7 8" key="1">
    <citation type="submission" date="2017-03" db="EMBL/GenBank/DDBJ databases">
        <title>Genomes of endolithic fungi from Antarctica.</title>
        <authorList>
            <person name="Coleine C."/>
            <person name="Masonjones S."/>
            <person name="Stajich J.E."/>
        </authorList>
    </citation>
    <scope>NUCLEOTIDE SEQUENCE [LARGE SCALE GENOMIC DNA]</scope>
    <source>
        <strain evidence="7 8">CCFEE 5187</strain>
    </source>
</reference>
<dbReference type="EMBL" id="NAJN01000181">
    <property type="protein sequence ID" value="TKA77587.1"/>
    <property type="molecule type" value="Genomic_DNA"/>
</dbReference>
<accession>A0A4U0XMP8</accession>
<dbReference type="InterPro" id="IPR029000">
    <property type="entry name" value="Cyclophilin-like_dom_sf"/>
</dbReference>
<feature type="region of interest" description="Disordered" evidence="5">
    <location>
        <begin position="502"/>
        <end position="538"/>
    </location>
</feature>
<dbReference type="InterPro" id="IPR044666">
    <property type="entry name" value="Cyclophilin_A-like"/>
</dbReference>
<keyword evidence="3" id="KW-0539">Nucleus</keyword>
<evidence type="ECO:0000256" key="4">
    <source>
        <dbReference type="ARBA" id="ARBA00038509"/>
    </source>
</evidence>
<feature type="domain" description="PPIase cyclophilin-type" evidence="6">
    <location>
        <begin position="18"/>
        <end position="170"/>
    </location>
</feature>
<dbReference type="GO" id="GO:0003755">
    <property type="term" value="F:peptidyl-prolyl cis-trans isomerase activity"/>
    <property type="evidence" value="ECO:0007669"/>
    <property type="project" value="UniProtKB-EC"/>
</dbReference>
<dbReference type="PROSITE" id="PS50072">
    <property type="entry name" value="CSA_PPIASE_2"/>
    <property type="match status" value="1"/>
</dbReference>
<sequence length="538" mass="58084">MSALYNLEPQPTAKVLLETTAGDILLELFAKQTPLASRNFLQLCLDGYYDNTIFHRLVPGFVIQGGDPTGTGSGGESSFDGEPFADEFHSRLKFNRRGLLGMANTGKSDDNGSQFFLTLGKTEELQGRNTMFGRVVGDTIYNLMKMGEADLVDEESERPLYPTKITGTQILVNPFEDVVPRIRTARSATEEKKAVKKPKRKAGKALLSFGGDEGEEADLAPVVKKPKFNPKLVSAGQEDAAVLDGAPMPAVAETKSQRAPKKHVSISPSPPPPPPPPKTSILAPSTERKVPSRSPSPSSSPEPPEVTKVSSLLDRTNAQIAELKASMKRTVTSAPEKAHKKTALEAMIPATSTRGRKRRPGGHNGTSREEQRTLDLLGAFKARLDRIPAASATAPSNSASVLPDAKAEGDDFKTATATATATAADGDDAEAHLCDLHFIAHCQSCTSWDLRNAAADPDGLDDALADPAWMAHSLTFQKDRLGKDLEWKRRNEEELVVIDPREREREREIVGKGRARVEGGPSKGKGREWDGPRGGRGS</sequence>
<name>A0A4U0XMP8_9PEZI</name>
<dbReference type="GO" id="GO:0006457">
    <property type="term" value="P:protein folding"/>
    <property type="evidence" value="ECO:0007669"/>
    <property type="project" value="InterPro"/>
</dbReference>
<comment type="similarity">
    <text evidence="4">Belongs to the cyclophilin-type PPIase family. CWC27 subfamily.</text>
</comment>
<evidence type="ECO:0000313" key="7">
    <source>
        <dbReference type="EMBL" id="TKA77587.1"/>
    </source>
</evidence>
<dbReference type="InterPro" id="IPR020892">
    <property type="entry name" value="Cyclophilin-type_PPIase_CS"/>
</dbReference>
<dbReference type="Pfam" id="PF00160">
    <property type="entry name" value="Pro_isomerase"/>
    <property type="match status" value="1"/>
</dbReference>
<dbReference type="PRINTS" id="PR00153">
    <property type="entry name" value="CSAPPISMRASE"/>
</dbReference>
<dbReference type="PANTHER" id="PTHR45625">
    <property type="entry name" value="PEPTIDYL-PROLYL CIS-TRANS ISOMERASE-RELATED"/>
    <property type="match status" value="1"/>
</dbReference>
<evidence type="ECO:0000313" key="8">
    <source>
        <dbReference type="Proteomes" id="UP000308768"/>
    </source>
</evidence>
<evidence type="ECO:0000259" key="6">
    <source>
        <dbReference type="PROSITE" id="PS50072"/>
    </source>
</evidence>
<evidence type="ECO:0000256" key="1">
    <source>
        <dbReference type="ARBA" id="ARBA00000971"/>
    </source>
</evidence>
<feature type="compositionally biased region" description="Basic and acidic residues" evidence="5">
    <location>
        <begin position="502"/>
        <end position="517"/>
    </location>
</feature>
<dbReference type="InterPro" id="IPR002130">
    <property type="entry name" value="Cyclophilin-type_PPIase_dom"/>
</dbReference>